<evidence type="ECO:0000256" key="1">
    <source>
        <dbReference type="SAM" id="MobiDB-lite"/>
    </source>
</evidence>
<accession>A0A0B6YQD6</accession>
<feature type="non-terminal residue" evidence="2">
    <location>
        <position position="83"/>
    </location>
</feature>
<reference evidence="2" key="1">
    <citation type="submission" date="2014-12" db="EMBL/GenBank/DDBJ databases">
        <title>Insight into the proteome of Arion vulgaris.</title>
        <authorList>
            <person name="Aradska J."/>
            <person name="Bulat T."/>
            <person name="Smidak R."/>
            <person name="Sarate P."/>
            <person name="Gangsoo J."/>
            <person name="Sialana F."/>
            <person name="Bilban M."/>
            <person name="Lubec G."/>
        </authorList>
    </citation>
    <scope>NUCLEOTIDE SEQUENCE</scope>
    <source>
        <tissue evidence="2">Skin</tissue>
    </source>
</reference>
<dbReference type="AlphaFoldDB" id="A0A0B6YQD6"/>
<feature type="compositionally biased region" description="Basic and acidic residues" evidence="1">
    <location>
        <begin position="59"/>
        <end position="68"/>
    </location>
</feature>
<protein>
    <submittedName>
        <fullName evidence="2">Uncharacterized protein</fullName>
    </submittedName>
</protein>
<evidence type="ECO:0000313" key="2">
    <source>
        <dbReference type="EMBL" id="CEK57715.1"/>
    </source>
</evidence>
<sequence>CSLLLRPVESYKTIYKGNQRKLQREEEKLRQLSPIYKGPESEAAMILVSESQIDDQEDDKMKENKRLSSEVNGTDISLEVNDE</sequence>
<feature type="non-terminal residue" evidence="2">
    <location>
        <position position="1"/>
    </location>
</feature>
<dbReference type="EMBL" id="HACG01010850">
    <property type="protein sequence ID" value="CEK57715.1"/>
    <property type="molecule type" value="Transcribed_RNA"/>
</dbReference>
<name>A0A0B6YQD6_9EUPU</name>
<gene>
    <name evidence="2" type="primary">ORF30897</name>
</gene>
<organism evidence="2">
    <name type="scientific">Arion vulgaris</name>
    <dbReference type="NCBI Taxonomy" id="1028688"/>
    <lineage>
        <taxon>Eukaryota</taxon>
        <taxon>Metazoa</taxon>
        <taxon>Spiralia</taxon>
        <taxon>Lophotrochozoa</taxon>
        <taxon>Mollusca</taxon>
        <taxon>Gastropoda</taxon>
        <taxon>Heterobranchia</taxon>
        <taxon>Euthyneura</taxon>
        <taxon>Panpulmonata</taxon>
        <taxon>Eupulmonata</taxon>
        <taxon>Stylommatophora</taxon>
        <taxon>Helicina</taxon>
        <taxon>Arionoidea</taxon>
        <taxon>Arionidae</taxon>
        <taxon>Arion</taxon>
    </lineage>
</organism>
<proteinExistence type="predicted"/>
<feature type="region of interest" description="Disordered" evidence="1">
    <location>
        <begin position="52"/>
        <end position="83"/>
    </location>
</feature>